<feature type="domain" description="Fe-S hydro-lyase tartrate dehydratase alpha-type catalytic" evidence="7">
    <location>
        <begin position="41"/>
        <end position="312"/>
    </location>
</feature>
<dbReference type="InterPro" id="IPR004646">
    <property type="entry name" value="Fe-S_hydro-lyase_TtdA-typ_cat"/>
</dbReference>
<evidence type="ECO:0000313" key="8">
    <source>
        <dbReference type="EMBL" id="ADI37002.1"/>
    </source>
</evidence>
<reference evidence="8 9" key="1">
    <citation type="submission" date="2010-05" db="EMBL/GenBank/DDBJ databases">
        <title>Complete sequence of Methanococcus voltae A3.</title>
        <authorList>
            <consortium name="US DOE Joint Genome Institute"/>
            <person name="Lucas S."/>
            <person name="Copeland A."/>
            <person name="Lapidus A."/>
            <person name="Cheng J.-F."/>
            <person name="Bruce D."/>
            <person name="Goodwin L."/>
            <person name="Pitluck S."/>
            <person name="Lowry S."/>
            <person name="Clum A."/>
            <person name="Land M."/>
            <person name="Hauser L."/>
            <person name="Kyrpides N."/>
            <person name="Mikhailova N."/>
            <person name="Whitman W.B."/>
            <person name="Woyke T."/>
        </authorList>
    </citation>
    <scope>NUCLEOTIDE SEQUENCE [LARGE SCALE GENOMIC DNA]</scope>
    <source>
        <strain evidence="9">ATCC BAA-1334 / A3</strain>
    </source>
</reference>
<dbReference type="InParanoid" id="D7DV42"/>
<name>D7DV42_METV3</name>
<evidence type="ECO:0000256" key="2">
    <source>
        <dbReference type="ARBA" id="ARBA00022485"/>
    </source>
</evidence>
<dbReference type="Pfam" id="PF05681">
    <property type="entry name" value="Fumerase"/>
    <property type="match status" value="1"/>
</dbReference>
<keyword evidence="4" id="KW-0408">Iron</keyword>
<keyword evidence="6 8" id="KW-0456">Lyase</keyword>
<dbReference type="PANTHER" id="PTHR30389">
    <property type="entry name" value="FUMARATE HYDRATASE-RELATED"/>
    <property type="match status" value="1"/>
</dbReference>
<keyword evidence="9" id="KW-1185">Reference proteome</keyword>
<dbReference type="PANTHER" id="PTHR30389:SF17">
    <property type="entry name" value="L(+)-TARTRATE DEHYDRATASE SUBUNIT ALPHA-RELATED"/>
    <property type="match status" value="1"/>
</dbReference>
<dbReference type="EMBL" id="CP002057">
    <property type="protein sequence ID" value="ADI37002.1"/>
    <property type="molecule type" value="Genomic_DNA"/>
</dbReference>
<keyword evidence="5" id="KW-0411">Iron-sulfur</keyword>
<evidence type="ECO:0000313" key="9">
    <source>
        <dbReference type="Proteomes" id="UP000007722"/>
    </source>
</evidence>
<gene>
    <name evidence="8" type="ordered locus">Mvol_1346</name>
</gene>
<evidence type="ECO:0000256" key="4">
    <source>
        <dbReference type="ARBA" id="ARBA00023004"/>
    </source>
</evidence>
<dbReference type="GO" id="GO:0051539">
    <property type="term" value="F:4 iron, 4 sulfur cluster binding"/>
    <property type="evidence" value="ECO:0007669"/>
    <property type="project" value="UniProtKB-KW"/>
</dbReference>
<evidence type="ECO:0000256" key="1">
    <source>
        <dbReference type="ARBA" id="ARBA00008876"/>
    </source>
</evidence>
<evidence type="ECO:0000256" key="5">
    <source>
        <dbReference type="ARBA" id="ARBA00023014"/>
    </source>
</evidence>
<dbReference type="KEGG" id="mvo:Mvol_1346"/>
<evidence type="ECO:0000256" key="3">
    <source>
        <dbReference type="ARBA" id="ARBA00022723"/>
    </source>
</evidence>
<dbReference type="NCBIfam" id="NF004885">
    <property type="entry name" value="PRK06246.1"/>
    <property type="match status" value="1"/>
</dbReference>
<comment type="similarity">
    <text evidence="1">Belongs to the class-I fumarase family.</text>
</comment>
<sequence>MKNKDDTKNTDKMDFKPILKEYNKCNVCKKSIATISEISHIVEELLEISAIYLPMDIKKALENSEKIEETEISKDILKAIVRNNEIAEEKNIPLCQDTGVPVIFLKIGNNINSTDVIKIMENIQYGVEKATESVPLRPNVVNPLTRENLKTNTGLGSPFINIEFDEKLEKEIEITVFPKGAGSENMSALKMLTPAEGIKGIKKFVLDTVVASGGKPCPPIVLGVGIGGTADLSLKLAKKALLRNLGTRNNDKNISKMEVELLDMINSLNIGAMGLGGLTTALDVFIEINGCHTASLPVGICIQCWADRKATAKIKLP</sequence>
<keyword evidence="3" id="KW-0479">Metal-binding</keyword>
<evidence type="ECO:0000259" key="7">
    <source>
        <dbReference type="Pfam" id="PF05681"/>
    </source>
</evidence>
<dbReference type="AlphaFoldDB" id="D7DV42"/>
<protein>
    <submittedName>
        <fullName evidence="8">Hydro-lyase, Fe-S type, tartrate/fumarate subfamily, alpha subunit</fullName>
    </submittedName>
</protein>
<dbReference type="FunCoup" id="D7DV42">
    <property type="interactions" value="75"/>
</dbReference>
<dbReference type="Proteomes" id="UP000007722">
    <property type="component" value="Chromosome"/>
</dbReference>
<dbReference type="GO" id="GO:0016829">
    <property type="term" value="F:lyase activity"/>
    <property type="evidence" value="ECO:0007669"/>
    <property type="project" value="UniProtKB-KW"/>
</dbReference>
<dbReference type="NCBIfam" id="TIGR00722">
    <property type="entry name" value="ttdA_fumA_fumB"/>
    <property type="match status" value="1"/>
</dbReference>
<dbReference type="InterPro" id="IPR051208">
    <property type="entry name" value="Class-I_Fumarase/Tartrate_DH"/>
</dbReference>
<dbReference type="STRING" id="456320.Mvol_1346"/>
<keyword evidence="2" id="KW-0004">4Fe-4S</keyword>
<proteinExistence type="inferred from homology"/>
<dbReference type="eggNOG" id="arCOG04407">
    <property type="taxonomic scope" value="Archaea"/>
</dbReference>
<organism evidence="8 9">
    <name type="scientific">Methanococcus voltae (strain ATCC BAA-1334 / A3)</name>
    <dbReference type="NCBI Taxonomy" id="456320"/>
    <lineage>
        <taxon>Archaea</taxon>
        <taxon>Methanobacteriati</taxon>
        <taxon>Methanobacteriota</taxon>
        <taxon>Methanomada group</taxon>
        <taxon>Methanococci</taxon>
        <taxon>Methanococcales</taxon>
        <taxon>Methanococcaceae</taxon>
        <taxon>Methanococcus</taxon>
    </lineage>
</organism>
<dbReference type="GO" id="GO:0046872">
    <property type="term" value="F:metal ion binding"/>
    <property type="evidence" value="ECO:0007669"/>
    <property type="project" value="UniProtKB-KW"/>
</dbReference>
<evidence type="ECO:0000256" key="6">
    <source>
        <dbReference type="ARBA" id="ARBA00023239"/>
    </source>
</evidence>
<accession>D7DV42</accession>
<dbReference type="HOGENOM" id="CLU_041245_0_0_2"/>